<evidence type="ECO:0000256" key="1">
    <source>
        <dbReference type="ARBA" id="ARBA00009437"/>
    </source>
</evidence>
<dbReference type="Pfam" id="PF00126">
    <property type="entry name" value="HTH_1"/>
    <property type="match status" value="1"/>
</dbReference>
<protein>
    <submittedName>
        <fullName evidence="6">Transcriptional regulator</fullName>
    </submittedName>
</protein>
<gene>
    <name evidence="6" type="ORF">GCM10011611_26820</name>
</gene>
<dbReference type="InterPro" id="IPR036388">
    <property type="entry name" value="WH-like_DNA-bd_sf"/>
</dbReference>
<dbReference type="CDD" id="cd08422">
    <property type="entry name" value="PBP2_CrgA_like"/>
    <property type="match status" value="1"/>
</dbReference>
<dbReference type="InterPro" id="IPR000847">
    <property type="entry name" value="LysR_HTH_N"/>
</dbReference>
<dbReference type="PANTHER" id="PTHR30537:SF5">
    <property type="entry name" value="HTH-TYPE TRANSCRIPTIONAL ACTIVATOR TTDR-RELATED"/>
    <property type="match status" value="1"/>
</dbReference>
<name>A0A8J2YUB1_9PROT</name>
<dbReference type="Gene3D" id="1.10.10.10">
    <property type="entry name" value="Winged helix-like DNA-binding domain superfamily/Winged helix DNA-binding domain"/>
    <property type="match status" value="1"/>
</dbReference>
<evidence type="ECO:0000259" key="5">
    <source>
        <dbReference type="PROSITE" id="PS50931"/>
    </source>
</evidence>
<dbReference type="GO" id="GO:0043565">
    <property type="term" value="F:sequence-specific DNA binding"/>
    <property type="evidence" value="ECO:0007669"/>
    <property type="project" value="TreeGrafter"/>
</dbReference>
<keyword evidence="4" id="KW-0804">Transcription</keyword>
<keyword evidence="3" id="KW-0238">DNA-binding</keyword>
<dbReference type="GO" id="GO:0003700">
    <property type="term" value="F:DNA-binding transcription factor activity"/>
    <property type="evidence" value="ECO:0007669"/>
    <property type="project" value="InterPro"/>
</dbReference>
<dbReference type="PRINTS" id="PR00039">
    <property type="entry name" value="HTHLYSR"/>
</dbReference>
<dbReference type="SUPFAM" id="SSF53850">
    <property type="entry name" value="Periplasmic binding protein-like II"/>
    <property type="match status" value="1"/>
</dbReference>
<dbReference type="RefSeq" id="WP_189046466.1">
    <property type="nucleotide sequence ID" value="NZ_BMJQ01000006.1"/>
</dbReference>
<evidence type="ECO:0000313" key="7">
    <source>
        <dbReference type="Proteomes" id="UP000646365"/>
    </source>
</evidence>
<organism evidence="6 7">
    <name type="scientific">Aliidongia dinghuensis</name>
    <dbReference type="NCBI Taxonomy" id="1867774"/>
    <lineage>
        <taxon>Bacteria</taxon>
        <taxon>Pseudomonadati</taxon>
        <taxon>Pseudomonadota</taxon>
        <taxon>Alphaproteobacteria</taxon>
        <taxon>Rhodospirillales</taxon>
        <taxon>Dongiaceae</taxon>
        <taxon>Aliidongia</taxon>
    </lineage>
</organism>
<evidence type="ECO:0000256" key="3">
    <source>
        <dbReference type="ARBA" id="ARBA00023125"/>
    </source>
</evidence>
<dbReference type="InterPro" id="IPR058163">
    <property type="entry name" value="LysR-type_TF_proteobact-type"/>
</dbReference>
<dbReference type="Pfam" id="PF03466">
    <property type="entry name" value="LysR_substrate"/>
    <property type="match status" value="1"/>
</dbReference>
<feature type="domain" description="HTH lysR-type" evidence="5">
    <location>
        <begin position="4"/>
        <end position="61"/>
    </location>
</feature>
<comment type="similarity">
    <text evidence="1">Belongs to the LysR transcriptional regulatory family.</text>
</comment>
<reference evidence="6" key="2">
    <citation type="submission" date="2020-09" db="EMBL/GenBank/DDBJ databases">
        <authorList>
            <person name="Sun Q."/>
            <person name="Zhou Y."/>
        </authorList>
    </citation>
    <scope>NUCLEOTIDE SEQUENCE</scope>
    <source>
        <strain evidence="6">CGMCC 1.15725</strain>
    </source>
</reference>
<dbReference type="Gene3D" id="3.40.190.290">
    <property type="match status" value="1"/>
</dbReference>
<dbReference type="PROSITE" id="PS50931">
    <property type="entry name" value="HTH_LYSR"/>
    <property type="match status" value="1"/>
</dbReference>
<sequence length="307" mass="32904">MPLPDFEAWAIFAKVAERQSFGRAAAELGFSKATVSKAVSRLETRIGAPLFHRTTRRLSLTEAGRTAAASAERILSAGVAAEADAIAQTATPRGTVRFAAPMSFGIQHVAPILPAFFSAYPEVSVDLHLSDALVDLIDGGFDLALRIAALADSTLKTRRLCQVQRRLVGSPAYLDRHGRPTHPSELERHVCLGYAYLPTRDRWHFQHASGEEETVTPTGPLKANNADALTATVLAGLGLAIQPDFVIWQDLAAGRLEAVMPDWSLPPIALNIVTPPGGLRPPRVTALIEFLAARLSKAPWAEGLAAA</sequence>
<dbReference type="PANTHER" id="PTHR30537">
    <property type="entry name" value="HTH-TYPE TRANSCRIPTIONAL REGULATOR"/>
    <property type="match status" value="1"/>
</dbReference>
<comment type="caution">
    <text evidence="6">The sequence shown here is derived from an EMBL/GenBank/DDBJ whole genome shotgun (WGS) entry which is preliminary data.</text>
</comment>
<evidence type="ECO:0000256" key="2">
    <source>
        <dbReference type="ARBA" id="ARBA00023015"/>
    </source>
</evidence>
<keyword evidence="7" id="KW-1185">Reference proteome</keyword>
<dbReference type="InterPro" id="IPR036390">
    <property type="entry name" value="WH_DNA-bd_sf"/>
</dbReference>
<dbReference type="EMBL" id="BMJQ01000006">
    <property type="protein sequence ID" value="GGF19534.1"/>
    <property type="molecule type" value="Genomic_DNA"/>
</dbReference>
<dbReference type="FunFam" id="1.10.10.10:FF:000001">
    <property type="entry name" value="LysR family transcriptional regulator"/>
    <property type="match status" value="1"/>
</dbReference>
<reference evidence="6" key="1">
    <citation type="journal article" date="2014" name="Int. J. Syst. Evol. Microbiol.">
        <title>Complete genome sequence of Corynebacterium casei LMG S-19264T (=DSM 44701T), isolated from a smear-ripened cheese.</title>
        <authorList>
            <consortium name="US DOE Joint Genome Institute (JGI-PGF)"/>
            <person name="Walter F."/>
            <person name="Albersmeier A."/>
            <person name="Kalinowski J."/>
            <person name="Ruckert C."/>
        </authorList>
    </citation>
    <scope>NUCLEOTIDE SEQUENCE</scope>
    <source>
        <strain evidence="6">CGMCC 1.15725</strain>
    </source>
</reference>
<dbReference type="AlphaFoldDB" id="A0A8J2YUB1"/>
<dbReference type="InterPro" id="IPR005119">
    <property type="entry name" value="LysR_subst-bd"/>
</dbReference>
<proteinExistence type="inferred from homology"/>
<dbReference type="SUPFAM" id="SSF46785">
    <property type="entry name" value="Winged helix' DNA-binding domain"/>
    <property type="match status" value="1"/>
</dbReference>
<evidence type="ECO:0000313" key="6">
    <source>
        <dbReference type="EMBL" id="GGF19534.1"/>
    </source>
</evidence>
<accession>A0A8J2YUB1</accession>
<evidence type="ECO:0000256" key="4">
    <source>
        <dbReference type="ARBA" id="ARBA00023163"/>
    </source>
</evidence>
<keyword evidence="2" id="KW-0805">Transcription regulation</keyword>
<dbReference type="GO" id="GO:0006351">
    <property type="term" value="P:DNA-templated transcription"/>
    <property type="evidence" value="ECO:0007669"/>
    <property type="project" value="TreeGrafter"/>
</dbReference>
<dbReference type="Proteomes" id="UP000646365">
    <property type="component" value="Unassembled WGS sequence"/>
</dbReference>